<dbReference type="STRING" id="1302690.BUE76_01715"/>
<organism evidence="1 2">
    <name type="scientific">Cnuella takakiae</name>
    <dbReference type="NCBI Taxonomy" id="1302690"/>
    <lineage>
        <taxon>Bacteria</taxon>
        <taxon>Pseudomonadati</taxon>
        <taxon>Bacteroidota</taxon>
        <taxon>Chitinophagia</taxon>
        <taxon>Chitinophagales</taxon>
        <taxon>Chitinophagaceae</taxon>
        <taxon>Cnuella</taxon>
    </lineage>
</organism>
<dbReference type="InterPro" id="IPR026350">
    <property type="entry name" value="GxxExxY"/>
</dbReference>
<name>A0A1M4TL50_9BACT</name>
<dbReference type="AlphaFoldDB" id="A0A1M4TL50"/>
<evidence type="ECO:0000313" key="1">
    <source>
        <dbReference type="EMBL" id="SHE45125.1"/>
    </source>
</evidence>
<gene>
    <name evidence="1" type="ORF">SAMN05444008_101431</name>
</gene>
<dbReference type="RefSeq" id="WP_073039420.1">
    <property type="nucleotide sequence ID" value="NZ_FQUO01000001.1"/>
</dbReference>
<dbReference type="OrthoDB" id="9806869at2"/>
<dbReference type="EMBL" id="FQUO01000001">
    <property type="protein sequence ID" value="SHE45125.1"/>
    <property type="molecule type" value="Genomic_DNA"/>
</dbReference>
<dbReference type="NCBIfam" id="TIGR04256">
    <property type="entry name" value="GxxExxY"/>
    <property type="match status" value="1"/>
</dbReference>
<evidence type="ECO:0000313" key="2">
    <source>
        <dbReference type="Proteomes" id="UP000184368"/>
    </source>
</evidence>
<keyword evidence="2" id="KW-1185">Reference proteome</keyword>
<proteinExistence type="predicted"/>
<dbReference type="Pfam" id="PF13366">
    <property type="entry name" value="PDDEXK_3"/>
    <property type="match status" value="1"/>
</dbReference>
<sequence>MELLHKDLTDSILKVYFDVYNELGYGFLERVYQNALYMELKERGFFVEAQKQIRVFYKSREVGEYYADLVVNETVILELKAAEVVVPEFEYQLVNYLRATPVEVGLLLNFGPKPAFKRKVFTNDRKKLAHNTKFQ</sequence>
<accession>A0A1M4TL50</accession>
<reference evidence="1 2" key="1">
    <citation type="submission" date="2016-11" db="EMBL/GenBank/DDBJ databases">
        <authorList>
            <person name="Jaros S."/>
            <person name="Januszkiewicz K."/>
            <person name="Wedrychowicz H."/>
        </authorList>
    </citation>
    <scope>NUCLEOTIDE SEQUENCE [LARGE SCALE GENOMIC DNA]</scope>
    <source>
        <strain evidence="1 2">DSM 26897</strain>
    </source>
</reference>
<dbReference type="Proteomes" id="UP000184368">
    <property type="component" value="Unassembled WGS sequence"/>
</dbReference>
<protein>
    <submittedName>
        <fullName evidence="1">GxxExxY protein</fullName>
    </submittedName>
</protein>